<dbReference type="Gene3D" id="1.20.1250.20">
    <property type="entry name" value="MFS general substrate transporter like domains"/>
    <property type="match status" value="2"/>
</dbReference>
<dbReference type="GO" id="GO:0005886">
    <property type="term" value="C:plasma membrane"/>
    <property type="evidence" value="ECO:0007669"/>
    <property type="project" value="TreeGrafter"/>
</dbReference>
<dbReference type="OMA" id="PAMINIW"/>
<feature type="transmembrane region" description="Helical" evidence="5">
    <location>
        <begin position="449"/>
        <end position="474"/>
    </location>
</feature>
<dbReference type="Proteomes" id="UP000717996">
    <property type="component" value="Unassembled WGS sequence"/>
</dbReference>
<feature type="transmembrane region" description="Helical" evidence="5">
    <location>
        <begin position="39"/>
        <end position="55"/>
    </location>
</feature>
<feature type="domain" description="Major facilitator superfamily (MFS) profile" evidence="6">
    <location>
        <begin position="44"/>
        <end position="545"/>
    </location>
</feature>
<feature type="transmembrane region" description="Helical" evidence="5">
    <location>
        <begin position="284"/>
        <end position="302"/>
    </location>
</feature>
<dbReference type="PANTHER" id="PTHR23501:SF87">
    <property type="entry name" value="SIDEROPHORE IRON TRANSPORTER 2"/>
    <property type="match status" value="1"/>
</dbReference>
<dbReference type="AlphaFoldDB" id="A0A9P6Y9H4"/>
<evidence type="ECO:0000256" key="1">
    <source>
        <dbReference type="ARBA" id="ARBA00004141"/>
    </source>
</evidence>
<evidence type="ECO:0000256" key="5">
    <source>
        <dbReference type="SAM" id="Phobius"/>
    </source>
</evidence>
<keyword evidence="4 5" id="KW-0472">Membrane</keyword>
<dbReference type="GO" id="GO:0022857">
    <property type="term" value="F:transmembrane transporter activity"/>
    <property type="evidence" value="ECO:0007669"/>
    <property type="project" value="InterPro"/>
</dbReference>
<feature type="transmembrane region" description="Helical" evidence="5">
    <location>
        <begin position="165"/>
        <end position="185"/>
    </location>
</feature>
<dbReference type="EMBL" id="JAANIT010001019">
    <property type="protein sequence ID" value="KAG1542779.1"/>
    <property type="molecule type" value="Genomic_DNA"/>
</dbReference>
<evidence type="ECO:0000313" key="7">
    <source>
        <dbReference type="EMBL" id="KAG1542779.1"/>
    </source>
</evidence>
<feature type="transmembrane region" description="Helical" evidence="5">
    <location>
        <begin position="253"/>
        <end position="278"/>
    </location>
</feature>
<dbReference type="InterPro" id="IPR036259">
    <property type="entry name" value="MFS_trans_sf"/>
</dbReference>
<organism evidence="7 8">
    <name type="scientific">Rhizopus oryzae</name>
    <name type="common">Mucormycosis agent</name>
    <name type="synonym">Rhizopus arrhizus var. delemar</name>
    <dbReference type="NCBI Taxonomy" id="64495"/>
    <lineage>
        <taxon>Eukaryota</taxon>
        <taxon>Fungi</taxon>
        <taxon>Fungi incertae sedis</taxon>
        <taxon>Mucoromycota</taxon>
        <taxon>Mucoromycotina</taxon>
        <taxon>Mucoromycetes</taxon>
        <taxon>Mucorales</taxon>
        <taxon>Mucorineae</taxon>
        <taxon>Rhizopodaceae</taxon>
        <taxon>Rhizopus</taxon>
    </lineage>
</organism>
<feature type="transmembrane region" description="Helical" evidence="5">
    <location>
        <begin position="415"/>
        <end position="437"/>
    </location>
</feature>
<name>A0A9P6Y9H4_RHIOR</name>
<dbReference type="InterPro" id="IPR020846">
    <property type="entry name" value="MFS_dom"/>
</dbReference>
<dbReference type="OrthoDB" id="4078873at2759"/>
<feature type="transmembrane region" description="Helical" evidence="5">
    <location>
        <begin position="197"/>
        <end position="220"/>
    </location>
</feature>
<feature type="transmembrane region" description="Helical" evidence="5">
    <location>
        <begin position="75"/>
        <end position="97"/>
    </location>
</feature>
<feature type="transmembrane region" description="Helical" evidence="5">
    <location>
        <begin position="109"/>
        <end position="127"/>
    </location>
</feature>
<dbReference type="Pfam" id="PF07690">
    <property type="entry name" value="MFS_1"/>
    <property type="match status" value="1"/>
</dbReference>
<evidence type="ECO:0000256" key="4">
    <source>
        <dbReference type="ARBA" id="ARBA00023136"/>
    </source>
</evidence>
<feature type="transmembrane region" description="Helical" evidence="5">
    <location>
        <begin position="389"/>
        <end position="409"/>
    </location>
</feature>
<dbReference type="PROSITE" id="PS50850">
    <property type="entry name" value="MFS"/>
    <property type="match status" value="1"/>
</dbReference>
<sequence>MESKSIKEAEDHNEFRKSLEGKPYGVQKVMLMKKLGHKWDKAAVIAGIVLIAWAKNWEGNVVYSASTYITSYFDALNLASLINVVLYIVETALLPFYAKFADMIGRTEGFAVSIFFYVLSGIVQAVAPNFDTLVGGQVIYALGITGVGILGHVLIADITTSVNRGLFQAFYDFPAIINIFVAPIVGEALVKANAWRWAYSMICFCITATAIPLMTGLVRLESTIKKSDLMPQKSQEKSTLFEKIKWFCHELDVVGSLLFIGALCMILLPLVLATGYWGGWNSPTTIGSLVGGVVCAGVFCVWEWKMATKPMVPLGRWTTWTPIAGVLCCATVSVFHASNWTYHITYLQISRRLSITTSTFIDRSYDAIFLVAQILSGYLMRRFKVYRPIVFAGLALLMLGIGLMIPSRFPTSPLGFVVITQLIAGCGAGFIYVPILVAVQSSVPEPDIAIVTALFQIGGTIATSIGSSVAGAIWNNMLPTELAKHVPGEYDAASILGDITYINALPEDQYDGTVVAYGNVQRILSIASLGIAVLAFIFFLGMRGFTLSEEEDTKDEHLDEKSTEIINEKL</sequence>
<dbReference type="SUPFAM" id="SSF103473">
    <property type="entry name" value="MFS general substrate transporter"/>
    <property type="match status" value="1"/>
</dbReference>
<protein>
    <recommendedName>
        <fullName evidence="6">Major facilitator superfamily (MFS) profile domain-containing protein</fullName>
    </recommendedName>
</protein>
<reference evidence="7" key="1">
    <citation type="journal article" date="2020" name="Microb. Genom.">
        <title>Genetic diversity of clinical and environmental Mucorales isolates obtained from an investigation of mucormycosis cases among solid organ transplant recipients.</title>
        <authorList>
            <person name="Nguyen M.H."/>
            <person name="Kaul D."/>
            <person name="Muto C."/>
            <person name="Cheng S.J."/>
            <person name="Richter R.A."/>
            <person name="Bruno V.M."/>
            <person name="Liu G."/>
            <person name="Beyhan S."/>
            <person name="Sundermann A.J."/>
            <person name="Mounaud S."/>
            <person name="Pasculle A.W."/>
            <person name="Nierman W.C."/>
            <person name="Driscoll E."/>
            <person name="Cumbie R."/>
            <person name="Clancy C.J."/>
            <person name="Dupont C.L."/>
        </authorList>
    </citation>
    <scope>NUCLEOTIDE SEQUENCE</scope>
    <source>
        <strain evidence="7">GL16</strain>
    </source>
</reference>
<evidence type="ECO:0000259" key="6">
    <source>
        <dbReference type="PROSITE" id="PS50850"/>
    </source>
</evidence>
<evidence type="ECO:0000256" key="2">
    <source>
        <dbReference type="ARBA" id="ARBA00022692"/>
    </source>
</evidence>
<dbReference type="InterPro" id="IPR011701">
    <property type="entry name" value="MFS"/>
</dbReference>
<proteinExistence type="predicted"/>
<dbReference type="PANTHER" id="PTHR23501">
    <property type="entry name" value="MAJOR FACILITATOR SUPERFAMILY"/>
    <property type="match status" value="1"/>
</dbReference>
<evidence type="ECO:0000313" key="8">
    <source>
        <dbReference type="Proteomes" id="UP000717996"/>
    </source>
</evidence>
<evidence type="ECO:0000256" key="3">
    <source>
        <dbReference type="ARBA" id="ARBA00022989"/>
    </source>
</evidence>
<feature type="transmembrane region" description="Helical" evidence="5">
    <location>
        <begin position="523"/>
        <end position="541"/>
    </location>
</feature>
<accession>A0A9P6Y9H4</accession>
<keyword evidence="2 5" id="KW-0812">Transmembrane</keyword>
<comment type="subcellular location">
    <subcellularLocation>
        <location evidence="1">Membrane</location>
        <topology evidence="1">Multi-pass membrane protein</topology>
    </subcellularLocation>
</comment>
<keyword evidence="3 5" id="KW-1133">Transmembrane helix</keyword>
<gene>
    <name evidence="7" type="ORF">G6F51_007077</name>
</gene>
<comment type="caution">
    <text evidence="7">The sequence shown here is derived from an EMBL/GenBank/DDBJ whole genome shotgun (WGS) entry which is preliminary data.</text>
</comment>
<feature type="transmembrane region" description="Helical" evidence="5">
    <location>
        <begin position="139"/>
        <end position="158"/>
    </location>
</feature>